<accession>A0AAV2PMB2</accession>
<dbReference type="Gene3D" id="2.60.40.150">
    <property type="entry name" value="C2 domain"/>
    <property type="match status" value="1"/>
</dbReference>
<reference evidence="2 3" key="1">
    <citation type="submission" date="2024-05" db="EMBL/GenBank/DDBJ databases">
        <authorList>
            <person name="Wallberg A."/>
        </authorList>
    </citation>
    <scope>NUCLEOTIDE SEQUENCE [LARGE SCALE GENOMIC DNA]</scope>
</reference>
<protein>
    <recommendedName>
        <fullName evidence="1">C2 domain-containing protein</fullName>
    </recommendedName>
</protein>
<feature type="domain" description="C2" evidence="1">
    <location>
        <begin position="1"/>
        <end position="124"/>
    </location>
</feature>
<keyword evidence="3" id="KW-1185">Reference proteome</keyword>
<dbReference type="EMBL" id="CAXKWB010000556">
    <property type="protein sequence ID" value="CAL4061207.1"/>
    <property type="molecule type" value="Genomic_DNA"/>
</dbReference>
<dbReference type="PROSITE" id="PS50004">
    <property type="entry name" value="C2"/>
    <property type="match status" value="1"/>
</dbReference>
<dbReference type="Pfam" id="PF00168">
    <property type="entry name" value="C2"/>
    <property type="match status" value="1"/>
</dbReference>
<name>A0AAV2PMB2_MEGNR</name>
<evidence type="ECO:0000259" key="1">
    <source>
        <dbReference type="PROSITE" id="PS50004"/>
    </source>
</evidence>
<proteinExistence type="predicted"/>
<dbReference type="InterPro" id="IPR035892">
    <property type="entry name" value="C2_domain_sf"/>
</dbReference>
<feature type="non-terminal residue" evidence="2">
    <location>
        <position position="1"/>
    </location>
</feature>
<dbReference type="InterPro" id="IPR000008">
    <property type="entry name" value="C2_dom"/>
</dbReference>
<dbReference type="SMART" id="SM00239">
    <property type="entry name" value="C2"/>
    <property type="match status" value="1"/>
</dbReference>
<evidence type="ECO:0000313" key="2">
    <source>
        <dbReference type="EMBL" id="CAL4061207.1"/>
    </source>
</evidence>
<evidence type="ECO:0000313" key="3">
    <source>
        <dbReference type="Proteomes" id="UP001497623"/>
    </source>
</evidence>
<comment type="caution">
    <text evidence="2">The sequence shown here is derived from an EMBL/GenBank/DDBJ whole genome shotgun (WGS) entry which is preliminary data.</text>
</comment>
<gene>
    <name evidence="2" type="ORF">MNOR_LOCUS1957</name>
</gene>
<sequence length="140" mass="16494">RFDTYRTFEVVHEKCIDLKVTVHRGESITKGSRFKDALDTPDPYIVLRIPQLKFNTPKRTVTQDNCINPRWDQTFNFYLCTNPIEPYVIEIILMDENILKDEAIDKEYYSLDSLEEGIPKDCTFTFKGNSKVFITFLKQI</sequence>
<dbReference type="SUPFAM" id="SSF49562">
    <property type="entry name" value="C2 domain (Calcium/lipid-binding domain, CaLB)"/>
    <property type="match status" value="1"/>
</dbReference>
<feature type="non-terminal residue" evidence="2">
    <location>
        <position position="140"/>
    </location>
</feature>
<dbReference type="Proteomes" id="UP001497623">
    <property type="component" value="Unassembled WGS sequence"/>
</dbReference>
<organism evidence="2 3">
    <name type="scientific">Meganyctiphanes norvegica</name>
    <name type="common">Northern krill</name>
    <name type="synonym">Thysanopoda norvegica</name>
    <dbReference type="NCBI Taxonomy" id="48144"/>
    <lineage>
        <taxon>Eukaryota</taxon>
        <taxon>Metazoa</taxon>
        <taxon>Ecdysozoa</taxon>
        <taxon>Arthropoda</taxon>
        <taxon>Crustacea</taxon>
        <taxon>Multicrustacea</taxon>
        <taxon>Malacostraca</taxon>
        <taxon>Eumalacostraca</taxon>
        <taxon>Eucarida</taxon>
        <taxon>Euphausiacea</taxon>
        <taxon>Euphausiidae</taxon>
        <taxon>Meganyctiphanes</taxon>
    </lineage>
</organism>
<dbReference type="AlphaFoldDB" id="A0AAV2PMB2"/>